<dbReference type="EMBL" id="JAOTPV010000003">
    <property type="protein sequence ID" value="KAJ4486389.1"/>
    <property type="molecule type" value="Genomic_DNA"/>
</dbReference>
<reference evidence="2" key="1">
    <citation type="submission" date="2022-08" db="EMBL/GenBank/DDBJ databases">
        <title>A Global Phylogenomic Analysis of the Shiitake Genus Lentinula.</title>
        <authorList>
            <consortium name="DOE Joint Genome Institute"/>
            <person name="Sierra-Patev S."/>
            <person name="Min B."/>
            <person name="Naranjo-Ortiz M."/>
            <person name="Looney B."/>
            <person name="Konkel Z."/>
            <person name="Slot J.C."/>
            <person name="Sakamoto Y."/>
            <person name="Steenwyk J.L."/>
            <person name="Rokas A."/>
            <person name="Carro J."/>
            <person name="Camarero S."/>
            <person name="Ferreira P."/>
            <person name="Molpeceres G."/>
            <person name="Ruiz-Duenas F.J."/>
            <person name="Serrano A."/>
            <person name="Henrissat B."/>
            <person name="Drula E."/>
            <person name="Hughes K.W."/>
            <person name="Mata J.L."/>
            <person name="Ishikawa N.K."/>
            <person name="Vargas-Isla R."/>
            <person name="Ushijima S."/>
            <person name="Smith C.A."/>
            <person name="Ahrendt S."/>
            <person name="Andreopoulos W."/>
            <person name="He G."/>
            <person name="Labutti K."/>
            <person name="Lipzen A."/>
            <person name="Ng V."/>
            <person name="Riley R."/>
            <person name="Sandor L."/>
            <person name="Barry K."/>
            <person name="Martinez A.T."/>
            <person name="Xiao Y."/>
            <person name="Gibbons J.G."/>
            <person name="Terashima K."/>
            <person name="Grigoriev I.V."/>
            <person name="Hibbett D.S."/>
        </authorList>
    </citation>
    <scope>NUCLEOTIDE SEQUENCE</scope>
    <source>
        <strain evidence="2">JLM2183</strain>
    </source>
</reference>
<name>A0A9W9AMT4_9AGAR</name>
<keyword evidence="3" id="KW-1185">Reference proteome</keyword>
<dbReference type="Proteomes" id="UP001150266">
    <property type="component" value="Unassembled WGS sequence"/>
</dbReference>
<evidence type="ECO:0000313" key="2">
    <source>
        <dbReference type="EMBL" id="KAJ4486389.1"/>
    </source>
</evidence>
<dbReference type="OrthoDB" id="10595425at2759"/>
<evidence type="ECO:0000313" key="3">
    <source>
        <dbReference type="Proteomes" id="UP001150266"/>
    </source>
</evidence>
<protein>
    <submittedName>
        <fullName evidence="2">Uncharacterized protein</fullName>
    </submittedName>
</protein>
<comment type="caution">
    <text evidence="2">The sequence shown here is derived from an EMBL/GenBank/DDBJ whole genome shotgun (WGS) entry which is preliminary data.</text>
</comment>
<gene>
    <name evidence="2" type="ORF">J3R30DRAFT_3446298</name>
</gene>
<feature type="compositionally biased region" description="Basic and acidic residues" evidence="1">
    <location>
        <begin position="178"/>
        <end position="188"/>
    </location>
</feature>
<feature type="region of interest" description="Disordered" evidence="1">
    <location>
        <begin position="43"/>
        <end position="75"/>
    </location>
</feature>
<evidence type="ECO:0000256" key="1">
    <source>
        <dbReference type="SAM" id="MobiDB-lite"/>
    </source>
</evidence>
<feature type="region of interest" description="Disordered" evidence="1">
    <location>
        <begin position="132"/>
        <end position="227"/>
    </location>
</feature>
<feature type="compositionally biased region" description="Low complexity" evidence="1">
    <location>
        <begin position="58"/>
        <end position="68"/>
    </location>
</feature>
<sequence length="227" mass="24954">MVGLPLAYNCAKRASIISSTCCGASASAQHTFSRRLHENGLTDFKRGEIEQGNEESAEVAGSAASDAAQSQGTKIKKRFSDLPKIRVLPDGSIAKPLEQWQSGGDSSLKGFDHGYIEAKDLLQRLKTKQCSEDNTDAIDPDDQAKVSMRKSHERAEEVAVADEDVPKKGTRKKNLVIQKEEIVGDTKPARKKKKDLEDAQDESLVQTKPKRSRKNARTKEGCWSIIS</sequence>
<accession>A0A9W9AMT4</accession>
<organism evidence="2 3">
    <name type="scientific">Lentinula aciculospora</name>
    <dbReference type="NCBI Taxonomy" id="153920"/>
    <lineage>
        <taxon>Eukaryota</taxon>
        <taxon>Fungi</taxon>
        <taxon>Dikarya</taxon>
        <taxon>Basidiomycota</taxon>
        <taxon>Agaricomycotina</taxon>
        <taxon>Agaricomycetes</taxon>
        <taxon>Agaricomycetidae</taxon>
        <taxon>Agaricales</taxon>
        <taxon>Marasmiineae</taxon>
        <taxon>Omphalotaceae</taxon>
        <taxon>Lentinula</taxon>
    </lineage>
</organism>
<dbReference type="AlphaFoldDB" id="A0A9W9AMT4"/>
<proteinExistence type="predicted"/>